<dbReference type="CDD" id="cd07377">
    <property type="entry name" value="WHTH_GntR"/>
    <property type="match status" value="1"/>
</dbReference>
<evidence type="ECO:0000256" key="3">
    <source>
        <dbReference type="ARBA" id="ARBA00023163"/>
    </source>
</evidence>
<evidence type="ECO:0000256" key="2">
    <source>
        <dbReference type="ARBA" id="ARBA00023125"/>
    </source>
</evidence>
<dbReference type="SUPFAM" id="SSF46785">
    <property type="entry name" value="Winged helix' DNA-binding domain"/>
    <property type="match status" value="1"/>
</dbReference>
<reference evidence="6 7" key="1">
    <citation type="submission" date="2024-09" db="EMBL/GenBank/DDBJ databases">
        <authorList>
            <person name="Sun Q."/>
            <person name="Mori K."/>
        </authorList>
    </citation>
    <scope>NUCLEOTIDE SEQUENCE [LARGE SCALE GENOMIC DNA]</scope>
    <source>
        <strain evidence="6 7">TBRC 2205</strain>
    </source>
</reference>
<dbReference type="RefSeq" id="WP_377343017.1">
    <property type="nucleotide sequence ID" value="NZ_JBHLUE010000026.1"/>
</dbReference>
<dbReference type="SMART" id="SM00345">
    <property type="entry name" value="HTH_GNTR"/>
    <property type="match status" value="1"/>
</dbReference>
<feature type="domain" description="HTH gntR-type" evidence="5">
    <location>
        <begin position="27"/>
        <end position="95"/>
    </location>
</feature>
<dbReference type="PROSITE" id="PS50949">
    <property type="entry name" value="HTH_GNTR"/>
    <property type="match status" value="1"/>
</dbReference>
<dbReference type="EMBL" id="JBHLUE010000026">
    <property type="protein sequence ID" value="MFC0567692.1"/>
    <property type="molecule type" value="Genomic_DNA"/>
</dbReference>
<organism evidence="6 7">
    <name type="scientific">Plantactinospora siamensis</name>
    <dbReference type="NCBI Taxonomy" id="555372"/>
    <lineage>
        <taxon>Bacteria</taxon>
        <taxon>Bacillati</taxon>
        <taxon>Actinomycetota</taxon>
        <taxon>Actinomycetes</taxon>
        <taxon>Micromonosporales</taxon>
        <taxon>Micromonosporaceae</taxon>
        <taxon>Plantactinospora</taxon>
    </lineage>
</organism>
<dbReference type="Pfam" id="PF00392">
    <property type="entry name" value="GntR"/>
    <property type="match status" value="1"/>
</dbReference>
<keyword evidence="1" id="KW-0805">Transcription regulation</keyword>
<dbReference type="InterPro" id="IPR036390">
    <property type="entry name" value="WH_DNA-bd_sf"/>
</dbReference>
<gene>
    <name evidence="6" type="ORF">ACFFHU_26580</name>
</gene>
<proteinExistence type="predicted"/>
<accession>A0ABV6P3T3</accession>
<dbReference type="PANTHER" id="PTHR38445">
    <property type="entry name" value="HTH-TYPE TRANSCRIPTIONAL REPRESSOR YTRA"/>
    <property type="match status" value="1"/>
</dbReference>
<protein>
    <submittedName>
        <fullName evidence="6">GntR family transcriptional regulator</fullName>
    </submittedName>
</protein>
<evidence type="ECO:0000256" key="4">
    <source>
        <dbReference type="SAM" id="MobiDB-lite"/>
    </source>
</evidence>
<dbReference type="PANTHER" id="PTHR38445:SF7">
    <property type="entry name" value="GNTR-FAMILY TRANSCRIPTIONAL REGULATOR"/>
    <property type="match status" value="1"/>
</dbReference>
<evidence type="ECO:0000259" key="5">
    <source>
        <dbReference type="PROSITE" id="PS50949"/>
    </source>
</evidence>
<dbReference type="Proteomes" id="UP001589894">
    <property type="component" value="Unassembled WGS sequence"/>
</dbReference>
<keyword evidence="2" id="KW-0238">DNA-binding</keyword>
<evidence type="ECO:0000256" key="1">
    <source>
        <dbReference type="ARBA" id="ARBA00023015"/>
    </source>
</evidence>
<sequence length="167" mass="17841">MFYLTNTITTDGEVSLINFHVDRSSSVPAYAQLVRQVREGLRIGTLRPGDQLPTVRSVVTSCTVNPTTVLKAYRELELSGLVEARQGAGTFVSGTLGHADPHVMARLRGGLARWLGQAREAGLEDEDVQALLASVIVDSSARTTRSDGERPRSGPAAGALRRKDGAA</sequence>
<dbReference type="Gene3D" id="1.10.10.10">
    <property type="entry name" value="Winged helix-like DNA-binding domain superfamily/Winged helix DNA-binding domain"/>
    <property type="match status" value="1"/>
</dbReference>
<keyword evidence="3" id="KW-0804">Transcription</keyword>
<evidence type="ECO:0000313" key="6">
    <source>
        <dbReference type="EMBL" id="MFC0567692.1"/>
    </source>
</evidence>
<keyword evidence="7" id="KW-1185">Reference proteome</keyword>
<dbReference type="InterPro" id="IPR036388">
    <property type="entry name" value="WH-like_DNA-bd_sf"/>
</dbReference>
<feature type="region of interest" description="Disordered" evidence="4">
    <location>
        <begin position="140"/>
        <end position="167"/>
    </location>
</feature>
<dbReference type="InterPro" id="IPR000524">
    <property type="entry name" value="Tscrpt_reg_HTH_GntR"/>
</dbReference>
<evidence type="ECO:0000313" key="7">
    <source>
        <dbReference type="Proteomes" id="UP001589894"/>
    </source>
</evidence>
<comment type="caution">
    <text evidence="6">The sequence shown here is derived from an EMBL/GenBank/DDBJ whole genome shotgun (WGS) entry which is preliminary data.</text>
</comment>
<name>A0ABV6P3T3_9ACTN</name>